<evidence type="ECO:0008006" key="3">
    <source>
        <dbReference type="Google" id="ProtNLM"/>
    </source>
</evidence>
<evidence type="ECO:0000313" key="2">
    <source>
        <dbReference type="Proteomes" id="UP001193081"/>
    </source>
</evidence>
<proteinExistence type="predicted"/>
<evidence type="ECO:0000313" key="1">
    <source>
        <dbReference type="EMBL" id="MBP1468809.1"/>
    </source>
</evidence>
<organism evidence="1 2">
    <name type="scientific">Candidatus Chloroploca mongolica</name>
    <dbReference type="NCBI Taxonomy" id="2528176"/>
    <lineage>
        <taxon>Bacteria</taxon>
        <taxon>Bacillati</taxon>
        <taxon>Chloroflexota</taxon>
        <taxon>Chloroflexia</taxon>
        <taxon>Chloroflexales</taxon>
        <taxon>Chloroflexineae</taxon>
        <taxon>Oscillochloridaceae</taxon>
        <taxon>Candidatus Chloroploca</taxon>
    </lineage>
</organism>
<gene>
    <name evidence="1" type="ORF">EYB53_024070</name>
</gene>
<protein>
    <recommendedName>
        <fullName evidence="3">Carboxypeptidase regulatory-like domain-containing protein</fullName>
    </recommendedName>
</protein>
<dbReference type="RefSeq" id="WP_135481934.1">
    <property type="nucleotide sequence ID" value="NZ_SIJK02000098.1"/>
</dbReference>
<dbReference type="EMBL" id="SIJK02000098">
    <property type="protein sequence ID" value="MBP1468809.1"/>
    <property type="molecule type" value="Genomic_DNA"/>
</dbReference>
<reference evidence="1 2" key="1">
    <citation type="submission" date="2021-03" db="EMBL/GenBank/DDBJ databases">
        <authorList>
            <person name="Grouzdev D.S."/>
        </authorList>
    </citation>
    <scope>NUCLEOTIDE SEQUENCE [LARGE SCALE GENOMIC DNA]</scope>
    <source>
        <strain evidence="1 2">M50-1</strain>
    </source>
</reference>
<sequence length="194" mass="21159">MEKLTYEQLVDLAEGRLEDDQAITLRQIVAADPDAQRELASLEELIGLMRSDTSVDAPAYVLARALRLMRPPTPAAQEGIVQRILAVLRGDSQQLPLAAGLRTGQTVRSLVYHADAWDLDLQVTPQNGRWQIQGQLLGPELNGVVQLEGGVDAVTATINELGEFSLPPVEHGVYTLRIQVDGHEIVVSPLELLS</sequence>
<accession>A0ABS4DHD4</accession>
<comment type="caution">
    <text evidence="1">The sequence shown here is derived from an EMBL/GenBank/DDBJ whole genome shotgun (WGS) entry which is preliminary data.</text>
</comment>
<dbReference type="Proteomes" id="UP001193081">
    <property type="component" value="Unassembled WGS sequence"/>
</dbReference>
<keyword evidence="2" id="KW-1185">Reference proteome</keyword>
<name>A0ABS4DHD4_9CHLR</name>